<dbReference type="GO" id="GO:0003700">
    <property type="term" value="F:DNA-binding transcription factor activity"/>
    <property type="evidence" value="ECO:0007669"/>
    <property type="project" value="TreeGrafter"/>
</dbReference>
<keyword evidence="2 4" id="KW-0238">DNA-binding</keyword>
<dbReference type="Gene3D" id="1.10.10.60">
    <property type="entry name" value="Homeodomain-like"/>
    <property type="match status" value="2"/>
</dbReference>
<keyword evidence="1" id="KW-0805">Transcription regulation</keyword>
<dbReference type="InterPro" id="IPR009057">
    <property type="entry name" value="Homeodomain-like_sf"/>
</dbReference>
<dbReference type="PANTHER" id="PTHR30055">
    <property type="entry name" value="HTH-TYPE TRANSCRIPTIONAL REGULATOR RUTR"/>
    <property type="match status" value="1"/>
</dbReference>
<dbReference type="Proteomes" id="UP000317998">
    <property type="component" value="Unassembled WGS sequence"/>
</dbReference>
<evidence type="ECO:0000256" key="1">
    <source>
        <dbReference type="ARBA" id="ARBA00023015"/>
    </source>
</evidence>
<feature type="region of interest" description="Disordered" evidence="5">
    <location>
        <begin position="199"/>
        <end position="231"/>
    </location>
</feature>
<dbReference type="AlphaFoldDB" id="A0A542YJM9"/>
<dbReference type="InterPro" id="IPR050109">
    <property type="entry name" value="HTH-type_TetR-like_transc_reg"/>
</dbReference>
<dbReference type="InterPro" id="IPR001647">
    <property type="entry name" value="HTH_TetR"/>
</dbReference>
<evidence type="ECO:0000259" key="6">
    <source>
        <dbReference type="PROSITE" id="PS50977"/>
    </source>
</evidence>
<evidence type="ECO:0000256" key="5">
    <source>
        <dbReference type="SAM" id="MobiDB-lite"/>
    </source>
</evidence>
<keyword evidence="3" id="KW-0804">Transcription</keyword>
<dbReference type="PROSITE" id="PS50977">
    <property type="entry name" value="HTH_TETR_2"/>
    <property type="match status" value="2"/>
</dbReference>
<gene>
    <name evidence="7" type="ORF">FB562_1397</name>
</gene>
<dbReference type="GO" id="GO:0000976">
    <property type="term" value="F:transcription cis-regulatory region binding"/>
    <property type="evidence" value="ECO:0007669"/>
    <property type="project" value="TreeGrafter"/>
</dbReference>
<accession>A0A542YJM9</accession>
<feature type="domain" description="HTH tetR-type" evidence="6">
    <location>
        <begin position="231"/>
        <end position="291"/>
    </location>
</feature>
<sequence>MSDPTTIGVTSPTGGQRERILAAATEAFAARGYHHTSIEEICSESGVDSRSILALFPDKYELFHQVVLGAADTQLRAAQSASNPTTDARQARAALLAVIEAVARSSISSRASGGFYRGESRYLRPAHLQELRNRLADLRRTVREPLQRLRPCLSDGDAELMSAAALSAIASITIHPTTLPAAKMMTLLTVSAMRILESDPADRPDATPGMPHGEQHHPLAQAPTRRWQPDTSPRGTILATAIQLFHVHGFNAVTIDDIANAIGIIPQQVTQHFPTTSDLLRDACLESYRVLDATMQNALTSSDMPGDILAALSRGYVRHSFADTEMMSVFLNDARNLVDDNQEKMLELQRHFISQWVRTLWQVRPELSSPEAQFLVFAGLSIVADLGRLVQWENDPTVRAKIEKLVLSAMANRY</sequence>
<evidence type="ECO:0000256" key="2">
    <source>
        <dbReference type="ARBA" id="ARBA00023125"/>
    </source>
</evidence>
<feature type="domain" description="HTH tetR-type" evidence="6">
    <location>
        <begin position="14"/>
        <end position="74"/>
    </location>
</feature>
<evidence type="ECO:0000313" key="8">
    <source>
        <dbReference type="Proteomes" id="UP000317998"/>
    </source>
</evidence>
<evidence type="ECO:0000256" key="4">
    <source>
        <dbReference type="PROSITE-ProRule" id="PRU00335"/>
    </source>
</evidence>
<dbReference type="Gene3D" id="1.10.357.10">
    <property type="entry name" value="Tetracycline Repressor, domain 2"/>
    <property type="match status" value="2"/>
</dbReference>
<proteinExistence type="predicted"/>
<dbReference type="RefSeq" id="WP_141880429.1">
    <property type="nucleotide sequence ID" value="NZ_VFOM01000001.1"/>
</dbReference>
<dbReference type="EMBL" id="VFOM01000001">
    <property type="protein sequence ID" value="TQL48306.1"/>
    <property type="molecule type" value="Genomic_DNA"/>
</dbReference>
<name>A0A542YJM9_9MICO</name>
<evidence type="ECO:0000256" key="3">
    <source>
        <dbReference type="ARBA" id="ARBA00023163"/>
    </source>
</evidence>
<organism evidence="7 8">
    <name type="scientific">Homoserinimonas aerilata</name>
    <dbReference type="NCBI Taxonomy" id="1162970"/>
    <lineage>
        <taxon>Bacteria</taxon>
        <taxon>Bacillati</taxon>
        <taxon>Actinomycetota</taxon>
        <taxon>Actinomycetes</taxon>
        <taxon>Micrococcales</taxon>
        <taxon>Microbacteriaceae</taxon>
        <taxon>Homoserinimonas</taxon>
    </lineage>
</organism>
<dbReference type="Pfam" id="PF00440">
    <property type="entry name" value="TetR_N"/>
    <property type="match status" value="2"/>
</dbReference>
<feature type="DNA-binding region" description="H-T-H motif" evidence="4">
    <location>
        <begin position="37"/>
        <end position="56"/>
    </location>
</feature>
<reference evidence="7 8" key="1">
    <citation type="submission" date="2019-06" db="EMBL/GenBank/DDBJ databases">
        <title>Sequencing the genomes of 1000 actinobacteria strains.</title>
        <authorList>
            <person name="Klenk H.-P."/>
        </authorList>
    </citation>
    <scope>NUCLEOTIDE SEQUENCE [LARGE SCALE GENOMIC DNA]</scope>
    <source>
        <strain evidence="7 8">DSM 26477</strain>
    </source>
</reference>
<comment type="caution">
    <text evidence="7">The sequence shown here is derived from an EMBL/GenBank/DDBJ whole genome shotgun (WGS) entry which is preliminary data.</text>
</comment>
<dbReference type="SUPFAM" id="SSF46689">
    <property type="entry name" value="Homeodomain-like"/>
    <property type="match status" value="2"/>
</dbReference>
<keyword evidence="8" id="KW-1185">Reference proteome</keyword>
<evidence type="ECO:0000313" key="7">
    <source>
        <dbReference type="EMBL" id="TQL48306.1"/>
    </source>
</evidence>
<feature type="DNA-binding region" description="H-T-H motif" evidence="4">
    <location>
        <begin position="254"/>
        <end position="273"/>
    </location>
</feature>
<dbReference type="PANTHER" id="PTHR30055:SF234">
    <property type="entry name" value="HTH-TYPE TRANSCRIPTIONAL REGULATOR BETI"/>
    <property type="match status" value="1"/>
</dbReference>
<dbReference type="OrthoDB" id="3403733at2"/>
<protein>
    <submittedName>
        <fullName evidence="7">TetR family transcriptional regulator</fullName>
    </submittedName>
</protein>